<reference evidence="1 2" key="1">
    <citation type="journal article" date="2007" name="Int. J. Syst. Evol. Microbiol.">
        <title>Description of Pelomonas aquatica sp. nov. and Pelomonas puraquae sp. nov., isolated from industrial and haemodialysis water.</title>
        <authorList>
            <person name="Gomila M."/>
            <person name="Bowien B."/>
            <person name="Falsen E."/>
            <person name="Moore E.R."/>
            <person name="Lalucat J."/>
        </authorList>
    </citation>
    <scope>NUCLEOTIDE SEQUENCE [LARGE SCALE GENOMIC DNA]</scope>
    <source>
        <strain evidence="1 2">CCUG 52769</strain>
    </source>
</reference>
<evidence type="ECO:0000313" key="1">
    <source>
        <dbReference type="EMBL" id="OWR04763.1"/>
    </source>
</evidence>
<sequence length="254" mass="26623">MTPHRAPRTRTAWLAALATLGLLLAWLAIRPAADLPVEQHDRQAAAVPALLLRTTPTVPTVVASPVPSSRRAPASSGVAPSAVMRAVAAARLGDAQAAHDAYRRLTDCSRGEGTSECAGLPRSLIEERLRFLAQAARAGIPAAQVDVYMEGPDPLVALDEQQLQAWRAETLSGLQQAAGRCDAFASGLLATLSDSGELAPRDAARAVAYAVAEASLRHRPLTDEALQDRLAQPLDAAGLAAAREQGLRLAASCR</sequence>
<keyword evidence="2" id="KW-1185">Reference proteome</keyword>
<evidence type="ECO:0000313" key="2">
    <source>
        <dbReference type="Proteomes" id="UP000197446"/>
    </source>
</evidence>
<dbReference type="Proteomes" id="UP000197446">
    <property type="component" value="Unassembled WGS sequence"/>
</dbReference>
<organism evidence="1 2">
    <name type="scientific">Roseateles puraquae</name>
    <dbReference type="NCBI Taxonomy" id="431059"/>
    <lineage>
        <taxon>Bacteria</taxon>
        <taxon>Pseudomonadati</taxon>
        <taxon>Pseudomonadota</taxon>
        <taxon>Betaproteobacteria</taxon>
        <taxon>Burkholderiales</taxon>
        <taxon>Sphaerotilaceae</taxon>
        <taxon>Roseateles</taxon>
    </lineage>
</organism>
<dbReference type="RefSeq" id="WP_088482896.1">
    <property type="nucleotide sequence ID" value="NZ_NISI01000002.1"/>
</dbReference>
<comment type="caution">
    <text evidence="1">The sequence shown here is derived from an EMBL/GenBank/DDBJ whole genome shotgun (WGS) entry which is preliminary data.</text>
</comment>
<dbReference type="AlphaFoldDB" id="A0A254NIQ0"/>
<protein>
    <submittedName>
        <fullName evidence="1">Uncharacterized protein</fullName>
    </submittedName>
</protein>
<gene>
    <name evidence="1" type="ORF">CDO81_09310</name>
</gene>
<accession>A0A254NIQ0</accession>
<proteinExistence type="predicted"/>
<name>A0A254NIQ0_9BURK</name>
<dbReference type="EMBL" id="NISI01000002">
    <property type="protein sequence ID" value="OWR04763.1"/>
    <property type="molecule type" value="Genomic_DNA"/>
</dbReference>